<accession>A0A0P0V6B1</accession>
<organism evidence="2 3">
    <name type="scientific">Oryza sativa subsp. japonica</name>
    <name type="common">Rice</name>
    <dbReference type="NCBI Taxonomy" id="39947"/>
    <lineage>
        <taxon>Eukaryota</taxon>
        <taxon>Viridiplantae</taxon>
        <taxon>Streptophyta</taxon>
        <taxon>Embryophyta</taxon>
        <taxon>Tracheophyta</taxon>
        <taxon>Spermatophyta</taxon>
        <taxon>Magnoliopsida</taxon>
        <taxon>Liliopsida</taxon>
        <taxon>Poales</taxon>
        <taxon>Poaceae</taxon>
        <taxon>BOP clade</taxon>
        <taxon>Oryzoideae</taxon>
        <taxon>Oryzeae</taxon>
        <taxon>Oryzinae</taxon>
        <taxon>Oryza</taxon>
        <taxon>Oryza sativa</taxon>
    </lineage>
</organism>
<dbReference type="PaxDb" id="39947-A0A0P0V6B1"/>
<protein>
    <submittedName>
        <fullName evidence="2">Os01g0667750 protein</fullName>
    </submittedName>
</protein>
<dbReference type="InParanoid" id="A0A0P0V6B1"/>
<dbReference type="Gramene" id="Os01t0667750-01">
    <property type="protein sequence ID" value="Os01t0667750-01"/>
    <property type="gene ID" value="Os01g0667750"/>
</dbReference>
<proteinExistence type="predicted"/>
<gene>
    <name evidence="2" type="ordered locus">Os01g0667750</name>
    <name evidence="2" type="ORF">OSNPB_010667750</name>
</gene>
<feature type="region of interest" description="Disordered" evidence="1">
    <location>
        <begin position="64"/>
        <end position="112"/>
    </location>
</feature>
<name>A0A0P0V6B1_ORYSJ</name>
<dbReference type="Proteomes" id="UP000059680">
    <property type="component" value="Chromosome 1"/>
</dbReference>
<evidence type="ECO:0000256" key="1">
    <source>
        <dbReference type="SAM" id="MobiDB-lite"/>
    </source>
</evidence>
<reference evidence="3" key="1">
    <citation type="journal article" date="2005" name="Nature">
        <title>The map-based sequence of the rice genome.</title>
        <authorList>
            <consortium name="International rice genome sequencing project (IRGSP)"/>
            <person name="Matsumoto T."/>
            <person name="Wu J."/>
            <person name="Kanamori H."/>
            <person name="Katayose Y."/>
            <person name="Fujisawa M."/>
            <person name="Namiki N."/>
            <person name="Mizuno H."/>
            <person name="Yamamoto K."/>
            <person name="Antonio B.A."/>
            <person name="Baba T."/>
            <person name="Sakata K."/>
            <person name="Nagamura Y."/>
            <person name="Aoki H."/>
            <person name="Arikawa K."/>
            <person name="Arita K."/>
            <person name="Bito T."/>
            <person name="Chiden Y."/>
            <person name="Fujitsuka N."/>
            <person name="Fukunaka R."/>
            <person name="Hamada M."/>
            <person name="Harada C."/>
            <person name="Hayashi A."/>
            <person name="Hijishita S."/>
            <person name="Honda M."/>
            <person name="Hosokawa S."/>
            <person name="Ichikawa Y."/>
            <person name="Idonuma A."/>
            <person name="Iijima M."/>
            <person name="Ikeda M."/>
            <person name="Ikeno M."/>
            <person name="Ito K."/>
            <person name="Ito S."/>
            <person name="Ito T."/>
            <person name="Ito Y."/>
            <person name="Ito Y."/>
            <person name="Iwabuchi A."/>
            <person name="Kamiya K."/>
            <person name="Karasawa W."/>
            <person name="Kurita K."/>
            <person name="Katagiri S."/>
            <person name="Kikuta A."/>
            <person name="Kobayashi H."/>
            <person name="Kobayashi N."/>
            <person name="Machita K."/>
            <person name="Maehara T."/>
            <person name="Masukawa M."/>
            <person name="Mizubayashi T."/>
            <person name="Mukai Y."/>
            <person name="Nagasaki H."/>
            <person name="Nagata Y."/>
            <person name="Naito S."/>
            <person name="Nakashima M."/>
            <person name="Nakama Y."/>
            <person name="Nakamichi Y."/>
            <person name="Nakamura M."/>
            <person name="Meguro A."/>
            <person name="Negishi M."/>
            <person name="Ohta I."/>
            <person name="Ohta T."/>
            <person name="Okamoto M."/>
            <person name="Ono N."/>
            <person name="Saji S."/>
            <person name="Sakaguchi M."/>
            <person name="Sakai K."/>
            <person name="Shibata M."/>
            <person name="Shimokawa T."/>
            <person name="Song J."/>
            <person name="Takazaki Y."/>
            <person name="Terasawa K."/>
            <person name="Tsugane M."/>
            <person name="Tsuji K."/>
            <person name="Ueda S."/>
            <person name="Waki K."/>
            <person name="Yamagata H."/>
            <person name="Yamamoto M."/>
            <person name="Yamamoto S."/>
            <person name="Yamane H."/>
            <person name="Yoshiki S."/>
            <person name="Yoshihara R."/>
            <person name="Yukawa K."/>
            <person name="Zhong H."/>
            <person name="Yano M."/>
            <person name="Yuan Q."/>
            <person name="Ouyang S."/>
            <person name="Liu J."/>
            <person name="Jones K.M."/>
            <person name="Gansberger K."/>
            <person name="Moffat K."/>
            <person name="Hill J."/>
            <person name="Bera J."/>
            <person name="Fadrosh D."/>
            <person name="Jin S."/>
            <person name="Johri S."/>
            <person name="Kim M."/>
            <person name="Overton L."/>
            <person name="Reardon M."/>
            <person name="Tsitrin T."/>
            <person name="Vuong H."/>
            <person name="Weaver B."/>
            <person name="Ciecko A."/>
            <person name="Tallon L."/>
            <person name="Jackson J."/>
            <person name="Pai G."/>
            <person name="Aken S.V."/>
            <person name="Utterback T."/>
            <person name="Reidmuller S."/>
            <person name="Feldblyum T."/>
            <person name="Hsiao J."/>
            <person name="Zismann V."/>
            <person name="Iobst S."/>
            <person name="de Vazeille A.R."/>
            <person name="Buell C.R."/>
            <person name="Ying K."/>
            <person name="Li Y."/>
            <person name="Lu T."/>
            <person name="Huang Y."/>
            <person name="Zhao Q."/>
            <person name="Feng Q."/>
            <person name="Zhang L."/>
            <person name="Zhu J."/>
            <person name="Weng Q."/>
            <person name="Mu J."/>
            <person name="Lu Y."/>
            <person name="Fan D."/>
            <person name="Liu Y."/>
            <person name="Guan J."/>
            <person name="Zhang Y."/>
            <person name="Yu S."/>
            <person name="Liu X."/>
            <person name="Zhang Y."/>
            <person name="Hong G."/>
            <person name="Han B."/>
            <person name="Choisne N."/>
            <person name="Demange N."/>
            <person name="Orjeda G."/>
            <person name="Samain S."/>
            <person name="Cattolico L."/>
            <person name="Pelletier E."/>
            <person name="Couloux A."/>
            <person name="Segurens B."/>
            <person name="Wincker P."/>
            <person name="D'Hont A."/>
            <person name="Scarpelli C."/>
            <person name="Weissenbach J."/>
            <person name="Salanoubat M."/>
            <person name="Quetier F."/>
            <person name="Yu Y."/>
            <person name="Kim H.R."/>
            <person name="Rambo T."/>
            <person name="Currie J."/>
            <person name="Collura K."/>
            <person name="Luo M."/>
            <person name="Yang T."/>
            <person name="Ammiraju J.S.S."/>
            <person name="Engler F."/>
            <person name="Soderlund C."/>
            <person name="Wing R.A."/>
            <person name="Palmer L.E."/>
            <person name="de la Bastide M."/>
            <person name="Spiegel L."/>
            <person name="Nascimento L."/>
            <person name="Zutavern T."/>
            <person name="O'Shaughnessy A."/>
            <person name="Dike S."/>
            <person name="Dedhia N."/>
            <person name="Preston R."/>
            <person name="Balija V."/>
            <person name="McCombie W.R."/>
            <person name="Chow T."/>
            <person name="Chen H."/>
            <person name="Chung M."/>
            <person name="Chen C."/>
            <person name="Shaw J."/>
            <person name="Wu H."/>
            <person name="Hsiao K."/>
            <person name="Chao Y."/>
            <person name="Chu M."/>
            <person name="Cheng C."/>
            <person name="Hour A."/>
            <person name="Lee P."/>
            <person name="Lin S."/>
            <person name="Lin Y."/>
            <person name="Liou J."/>
            <person name="Liu S."/>
            <person name="Hsing Y."/>
            <person name="Raghuvanshi S."/>
            <person name="Mohanty A."/>
            <person name="Bharti A.K."/>
            <person name="Gaur A."/>
            <person name="Gupta V."/>
            <person name="Kumar D."/>
            <person name="Ravi V."/>
            <person name="Vij S."/>
            <person name="Kapur A."/>
            <person name="Khurana P."/>
            <person name="Khurana P."/>
            <person name="Khurana J.P."/>
            <person name="Tyagi A.K."/>
            <person name="Gaikwad K."/>
            <person name="Singh A."/>
            <person name="Dalal V."/>
            <person name="Srivastava S."/>
            <person name="Dixit A."/>
            <person name="Pal A.K."/>
            <person name="Ghazi I.A."/>
            <person name="Yadav M."/>
            <person name="Pandit A."/>
            <person name="Bhargava A."/>
            <person name="Sureshbabu K."/>
            <person name="Batra K."/>
            <person name="Sharma T.R."/>
            <person name="Mohapatra T."/>
            <person name="Singh N.K."/>
            <person name="Messing J."/>
            <person name="Nelson A.B."/>
            <person name="Fuks G."/>
            <person name="Kavchok S."/>
            <person name="Keizer G."/>
            <person name="Linton E."/>
            <person name="Llaca V."/>
            <person name="Song R."/>
            <person name="Tanyolac B."/>
            <person name="Young S."/>
            <person name="Ho-Il K."/>
            <person name="Hahn J.H."/>
            <person name="Sangsakoo G."/>
            <person name="Vanavichit A."/>
            <person name="de Mattos Luiz.A.T."/>
            <person name="Zimmer P.D."/>
            <person name="Malone G."/>
            <person name="Dellagostin O."/>
            <person name="de Oliveira A.C."/>
            <person name="Bevan M."/>
            <person name="Bancroft I."/>
            <person name="Minx P."/>
            <person name="Cordum H."/>
            <person name="Wilson R."/>
            <person name="Cheng Z."/>
            <person name="Jin W."/>
            <person name="Jiang J."/>
            <person name="Leong S.A."/>
            <person name="Iwama H."/>
            <person name="Gojobori T."/>
            <person name="Itoh T."/>
            <person name="Niimura Y."/>
            <person name="Fujii Y."/>
            <person name="Habara T."/>
            <person name="Sakai H."/>
            <person name="Sato Y."/>
            <person name="Wilson G."/>
            <person name="Kumar K."/>
            <person name="McCouch S."/>
            <person name="Juretic N."/>
            <person name="Hoen D."/>
            <person name="Wright S."/>
            <person name="Bruskiewich R."/>
            <person name="Bureau T."/>
            <person name="Miyao A."/>
            <person name="Hirochika H."/>
            <person name="Nishikawa T."/>
            <person name="Kadowaki K."/>
            <person name="Sugiura M."/>
            <person name="Burr B."/>
            <person name="Sasaki T."/>
        </authorList>
    </citation>
    <scope>NUCLEOTIDE SEQUENCE [LARGE SCALE GENOMIC DNA]</scope>
    <source>
        <strain evidence="3">cv. Nipponbare</strain>
    </source>
</reference>
<dbReference type="AlphaFoldDB" id="A0A0P0V6B1"/>
<reference evidence="2 3" key="2">
    <citation type="journal article" date="2013" name="Plant Cell Physiol.">
        <title>Rice Annotation Project Database (RAP-DB): an integrative and interactive database for rice genomics.</title>
        <authorList>
            <person name="Sakai H."/>
            <person name="Lee S.S."/>
            <person name="Tanaka T."/>
            <person name="Numa H."/>
            <person name="Kim J."/>
            <person name="Kawahara Y."/>
            <person name="Wakimoto H."/>
            <person name="Yang C.C."/>
            <person name="Iwamoto M."/>
            <person name="Abe T."/>
            <person name="Yamada Y."/>
            <person name="Muto A."/>
            <person name="Inokuchi H."/>
            <person name="Ikemura T."/>
            <person name="Matsumoto T."/>
            <person name="Sasaki T."/>
            <person name="Itoh T."/>
        </authorList>
    </citation>
    <scope>NUCLEOTIDE SEQUENCE [LARGE SCALE GENOMIC DNA]</scope>
    <source>
        <strain evidence="3">cv. Nipponbare</strain>
    </source>
</reference>
<evidence type="ECO:0000313" key="2">
    <source>
        <dbReference type="EMBL" id="BAS73595.1"/>
    </source>
</evidence>
<feature type="compositionally biased region" description="Basic and acidic residues" evidence="1">
    <location>
        <begin position="80"/>
        <end position="106"/>
    </location>
</feature>
<sequence length="112" mass="12711">MVAPIIIFHSEKVLAGLHIALRRYNVFHGDLHRTTGRNSMWWMEPFPRKIEKVQSRLWSEIPQDMFSPHGRGGSSVGVGETHDPPLNRESPEHPHWITIDSRKEGIGGRVGG</sequence>
<reference evidence="2 3" key="3">
    <citation type="journal article" date="2013" name="Rice">
        <title>Improvement of the Oryza sativa Nipponbare reference genome using next generation sequence and optical map data.</title>
        <authorList>
            <person name="Kawahara Y."/>
            <person name="de la Bastide M."/>
            <person name="Hamilton J.P."/>
            <person name="Kanamori H."/>
            <person name="McCombie W.R."/>
            <person name="Ouyang S."/>
            <person name="Schwartz D.C."/>
            <person name="Tanaka T."/>
            <person name="Wu J."/>
            <person name="Zhou S."/>
            <person name="Childs K.L."/>
            <person name="Davidson R.M."/>
            <person name="Lin H."/>
            <person name="Quesada-Ocampo L."/>
            <person name="Vaillancourt B."/>
            <person name="Sakai H."/>
            <person name="Lee S.S."/>
            <person name="Kim J."/>
            <person name="Numa H."/>
            <person name="Itoh T."/>
            <person name="Buell C.R."/>
            <person name="Matsumoto T."/>
        </authorList>
    </citation>
    <scope>NUCLEOTIDE SEQUENCE [LARGE SCALE GENOMIC DNA]</scope>
    <source>
        <strain evidence="3">cv. Nipponbare</strain>
    </source>
</reference>
<evidence type="ECO:0000313" key="3">
    <source>
        <dbReference type="Proteomes" id="UP000059680"/>
    </source>
</evidence>
<keyword evidence="3" id="KW-1185">Reference proteome</keyword>
<dbReference type="EMBL" id="AP014957">
    <property type="protein sequence ID" value="BAS73595.1"/>
    <property type="molecule type" value="Genomic_DNA"/>
</dbReference>